<dbReference type="PANTHER" id="PTHR21340">
    <property type="entry name" value="DIADENOSINE 5,5-P1,P4-TETRAPHOSPHATE PYROPHOSPHOHYDROLASE MUTT"/>
    <property type="match status" value="1"/>
</dbReference>
<dbReference type="SUPFAM" id="SSF55811">
    <property type="entry name" value="Nudix"/>
    <property type="match status" value="1"/>
</dbReference>
<organism evidence="3 4">
    <name type="scientific">Clostridium formicaceticum</name>
    <dbReference type="NCBI Taxonomy" id="1497"/>
    <lineage>
        <taxon>Bacteria</taxon>
        <taxon>Bacillati</taxon>
        <taxon>Bacillota</taxon>
        <taxon>Clostridia</taxon>
        <taxon>Eubacteriales</taxon>
        <taxon>Clostridiaceae</taxon>
        <taxon>Clostridium</taxon>
    </lineage>
</organism>
<name>A0AAC9WHJ0_9CLOT</name>
<evidence type="ECO:0000256" key="1">
    <source>
        <dbReference type="ARBA" id="ARBA00022801"/>
    </source>
</evidence>
<feature type="domain" description="Nudix hydrolase" evidence="2">
    <location>
        <begin position="12"/>
        <end position="143"/>
    </location>
</feature>
<dbReference type="PANTHER" id="PTHR21340:SF0">
    <property type="entry name" value="BIS(5'-NUCLEOSYL)-TETRAPHOSPHATASE [ASYMMETRICAL]"/>
    <property type="match status" value="1"/>
</dbReference>
<dbReference type="InterPro" id="IPR051325">
    <property type="entry name" value="Nudix_hydrolase_domain"/>
</dbReference>
<reference evidence="3 4" key="1">
    <citation type="submission" date="2017-03" db="EMBL/GenBank/DDBJ databases">
        <title>Complete sequence of Clostridium formicaceticum DSM 92.</title>
        <authorList>
            <person name="Poehlein A."/>
            <person name="Karl M."/>
            <person name="Bengelsdorf F.R."/>
            <person name="Duerre P."/>
            <person name="Daniel R."/>
        </authorList>
    </citation>
    <scope>NUCLEOTIDE SEQUENCE [LARGE SCALE GENOMIC DNA]</scope>
    <source>
        <strain evidence="3 4">DSM 92</strain>
    </source>
</reference>
<keyword evidence="1 3" id="KW-0378">Hydrolase</keyword>
<dbReference type="CDD" id="cd03673">
    <property type="entry name" value="NUDIX_Ap6A_hydrolase"/>
    <property type="match status" value="1"/>
</dbReference>
<protein>
    <submittedName>
        <fullName evidence="3">Diadenosine hexaphosphate hydrolase</fullName>
        <ecNumber evidence="3">3.6.1.61</ecNumber>
    </submittedName>
</protein>
<dbReference type="InterPro" id="IPR000086">
    <property type="entry name" value="NUDIX_hydrolase_dom"/>
</dbReference>
<dbReference type="PROSITE" id="PS51462">
    <property type="entry name" value="NUDIX"/>
    <property type="match status" value="1"/>
</dbReference>
<dbReference type="Proteomes" id="UP000192478">
    <property type="component" value="Chromosome"/>
</dbReference>
<evidence type="ECO:0000259" key="2">
    <source>
        <dbReference type="PROSITE" id="PS51462"/>
    </source>
</evidence>
<dbReference type="Pfam" id="PF00293">
    <property type="entry name" value="NUDIX"/>
    <property type="match status" value="1"/>
</dbReference>
<gene>
    <name evidence="3" type="primary">ndx1_2</name>
    <name evidence="3" type="ORF">CLFO_35780</name>
</gene>
<sequence>MVIKIKGVEVVREEISAGGVVIFGNAILLLKKYNGDWVLPKGKVECFETIQEAAVREVHEEASVKVEVLKYLGEIHYTFKNSWEDNDLINKTVHWFLMQAKHIHCIPLKEEGFIDAKFIHINRAPDLAKYDDEKEIIQKAIREIKKTSQRK</sequence>
<evidence type="ECO:0000313" key="4">
    <source>
        <dbReference type="Proteomes" id="UP000192478"/>
    </source>
</evidence>
<evidence type="ECO:0000313" key="3">
    <source>
        <dbReference type="EMBL" id="ARE89172.1"/>
    </source>
</evidence>
<dbReference type="EC" id="3.6.1.61" evidence="3"/>
<dbReference type="GO" id="GO:0006167">
    <property type="term" value="P:AMP biosynthetic process"/>
    <property type="evidence" value="ECO:0007669"/>
    <property type="project" value="TreeGrafter"/>
</dbReference>
<proteinExistence type="predicted"/>
<dbReference type="AlphaFoldDB" id="A0AAC9WHJ0"/>
<accession>A0AAC9WHJ0</accession>
<dbReference type="GO" id="GO:0004081">
    <property type="term" value="F:bis(5'-nucleosyl)-tetraphosphatase (asymmetrical) activity"/>
    <property type="evidence" value="ECO:0007669"/>
    <property type="project" value="TreeGrafter"/>
</dbReference>
<dbReference type="InterPro" id="IPR015797">
    <property type="entry name" value="NUDIX_hydrolase-like_dom_sf"/>
</dbReference>
<dbReference type="Gene3D" id="3.90.79.10">
    <property type="entry name" value="Nucleoside Triphosphate Pyrophosphohydrolase"/>
    <property type="match status" value="1"/>
</dbReference>
<dbReference type="EMBL" id="CP020559">
    <property type="protein sequence ID" value="ARE89172.1"/>
    <property type="molecule type" value="Genomic_DNA"/>
</dbReference>
<dbReference type="GO" id="GO:0006754">
    <property type="term" value="P:ATP biosynthetic process"/>
    <property type="evidence" value="ECO:0007669"/>
    <property type="project" value="TreeGrafter"/>
</dbReference>